<dbReference type="GO" id="GO:0006508">
    <property type="term" value="P:proteolysis"/>
    <property type="evidence" value="ECO:0007669"/>
    <property type="project" value="InterPro"/>
</dbReference>
<evidence type="ECO:0000256" key="2">
    <source>
        <dbReference type="ARBA" id="ARBA00022729"/>
    </source>
</evidence>
<evidence type="ECO:0000256" key="1">
    <source>
        <dbReference type="ARBA" id="ARBA00007164"/>
    </source>
</evidence>
<sequence>MALTLAGAPALAAPYAALVVDARSGQVLHERNADARLHPASLTKMMTLYIVFEAVEHGEISLDSLVTISRNASAEPPSKIGFREGSQVRLRHLIRAAAVKSANDAATALGEAISGSEEAFAARMNRTAKALGMTRTHFENMHGLTAEGHLSTARDMTTLGRHLFYDYPQYYNLFSRTSADVGVKTVPSTNRRFLTTYEGADGIKTGYTRASGSNLTASAHRGNKRIIATIFGGTSGPSRDAQMAELLDMGFRQAGNNVAVRPPSKPPYMGNSGLGASAPLVANNEFDEPGGAGKTIRVVGAPAKSIRPRPRPGMAFDPATSEAVEDVIAGILAAPDVAETDAATVAEAETTEPTESGETVEVATVADPAETLQPDPAMTPQTAPQEVAEAGVAAETPPIAQDDATPIINASLAAPEIAPVPPARPDDMILVSVESSGAAAPAAPELVTRMSTSGGRHWGINVGIYTTQYEAEKVLLRTALSELATLGEALRKVGKSRQGFNANFVGMTKESAELACRRLSVRDTSCTVIEAGAS</sequence>
<dbReference type="PANTHER" id="PTHR21581:SF6">
    <property type="entry name" value="TRAFFICKING PROTEIN PARTICLE COMPLEX SUBUNIT 12"/>
    <property type="match status" value="1"/>
</dbReference>
<feature type="binding site" evidence="8">
    <location>
        <position position="204"/>
    </location>
    <ligand>
        <name>substrate</name>
    </ligand>
</feature>
<gene>
    <name evidence="11" type="ORF">RB2654_10124</name>
</gene>
<proteinExistence type="inferred from homology"/>
<keyword evidence="4" id="KW-0133">Cell shape</keyword>
<keyword evidence="2" id="KW-0732">Signal</keyword>
<feature type="active site" evidence="7">
    <location>
        <position position="101"/>
    </location>
</feature>
<dbReference type="InterPro" id="IPR001967">
    <property type="entry name" value="Peptidase_S11_N"/>
</dbReference>
<accession>A3VET1</accession>
<evidence type="ECO:0000313" key="11">
    <source>
        <dbReference type="EMBL" id="EAQ13419.1"/>
    </source>
</evidence>
<dbReference type="Pfam" id="PF00768">
    <property type="entry name" value="Peptidase_S11"/>
    <property type="match status" value="1"/>
</dbReference>
<evidence type="ECO:0000256" key="6">
    <source>
        <dbReference type="ARBA" id="ARBA00023316"/>
    </source>
</evidence>
<evidence type="ECO:0000313" key="12">
    <source>
        <dbReference type="Proteomes" id="UP000002931"/>
    </source>
</evidence>
<feature type="domain" description="Peptidase S11 D-alanyl-D-alanine carboxypeptidase A N-terminal" evidence="10">
    <location>
        <begin position="15"/>
        <end position="233"/>
    </location>
</feature>
<keyword evidence="12" id="KW-1185">Reference proteome</keyword>
<keyword evidence="11" id="KW-0121">Carboxypeptidase</keyword>
<organism evidence="11 12">
    <name type="scientific">Maritimibacter alkaliphilus HTCC2654</name>
    <dbReference type="NCBI Taxonomy" id="314271"/>
    <lineage>
        <taxon>Bacteria</taxon>
        <taxon>Pseudomonadati</taxon>
        <taxon>Pseudomonadota</taxon>
        <taxon>Alphaproteobacteria</taxon>
        <taxon>Rhodobacterales</taxon>
        <taxon>Roseobacteraceae</taxon>
        <taxon>Maritimibacter</taxon>
    </lineage>
</organism>
<dbReference type="HOGENOM" id="CLU_027070_1_1_5"/>
<keyword evidence="3" id="KW-0378">Hydrolase</keyword>
<protein>
    <submittedName>
        <fullName evidence="11">D-alanyl-D-alanine carboxypeptidase family protein</fullName>
    </submittedName>
</protein>
<dbReference type="InterPro" id="IPR012338">
    <property type="entry name" value="Beta-lactam/transpept-like"/>
</dbReference>
<dbReference type="AlphaFoldDB" id="A3VET1"/>
<dbReference type="eggNOG" id="COG1686">
    <property type="taxonomic scope" value="Bacteria"/>
</dbReference>
<evidence type="ECO:0000256" key="9">
    <source>
        <dbReference type="RuleBase" id="RU004016"/>
    </source>
</evidence>
<evidence type="ECO:0000259" key="10">
    <source>
        <dbReference type="Pfam" id="PF00768"/>
    </source>
</evidence>
<evidence type="ECO:0000256" key="3">
    <source>
        <dbReference type="ARBA" id="ARBA00022801"/>
    </source>
</evidence>
<evidence type="ECO:0000256" key="5">
    <source>
        <dbReference type="ARBA" id="ARBA00022984"/>
    </source>
</evidence>
<evidence type="ECO:0000256" key="7">
    <source>
        <dbReference type="PIRSR" id="PIRSR618044-1"/>
    </source>
</evidence>
<comment type="similarity">
    <text evidence="1 9">Belongs to the peptidase S11 family.</text>
</comment>
<feature type="active site" description="Proton acceptor" evidence="7">
    <location>
        <position position="44"/>
    </location>
</feature>
<keyword evidence="5" id="KW-0573">Peptidoglycan synthesis</keyword>
<dbReference type="Proteomes" id="UP000002931">
    <property type="component" value="Unassembled WGS sequence"/>
</dbReference>
<keyword evidence="6" id="KW-0961">Cell wall biogenesis/degradation</keyword>
<dbReference type="PANTHER" id="PTHR21581">
    <property type="entry name" value="D-ALANYL-D-ALANINE CARBOXYPEPTIDASE"/>
    <property type="match status" value="1"/>
</dbReference>
<dbReference type="GO" id="GO:0008360">
    <property type="term" value="P:regulation of cell shape"/>
    <property type="evidence" value="ECO:0007669"/>
    <property type="project" value="UniProtKB-KW"/>
</dbReference>
<evidence type="ECO:0000256" key="8">
    <source>
        <dbReference type="PIRSR" id="PIRSR618044-2"/>
    </source>
</evidence>
<dbReference type="PRINTS" id="PR00725">
    <property type="entry name" value="DADACBPTASE1"/>
</dbReference>
<comment type="caution">
    <text evidence="11">The sequence shown here is derived from an EMBL/GenBank/DDBJ whole genome shotgun (WGS) entry which is preliminary data.</text>
</comment>
<evidence type="ECO:0000256" key="4">
    <source>
        <dbReference type="ARBA" id="ARBA00022960"/>
    </source>
</evidence>
<dbReference type="GO" id="GO:0009252">
    <property type="term" value="P:peptidoglycan biosynthetic process"/>
    <property type="evidence" value="ECO:0007669"/>
    <property type="project" value="UniProtKB-KW"/>
</dbReference>
<dbReference type="GO" id="GO:0009002">
    <property type="term" value="F:serine-type D-Ala-D-Ala carboxypeptidase activity"/>
    <property type="evidence" value="ECO:0007669"/>
    <property type="project" value="InterPro"/>
</dbReference>
<dbReference type="GO" id="GO:0071555">
    <property type="term" value="P:cell wall organization"/>
    <property type="evidence" value="ECO:0007669"/>
    <property type="project" value="UniProtKB-KW"/>
</dbReference>
<dbReference type="SUPFAM" id="SSF56601">
    <property type="entry name" value="beta-lactamase/transpeptidase-like"/>
    <property type="match status" value="1"/>
</dbReference>
<feature type="active site" description="Acyl-ester intermediate" evidence="7">
    <location>
        <position position="41"/>
    </location>
</feature>
<reference evidence="11 12" key="1">
    <citation type="journal article" date="2010" name="J. Bacteriol.">
        <title>Genome sequences of Pelagibaca bermudensis HTCC2601T and Maritimibacter alkaliphilus HTCC2654T, the type strains of two marine Roseobacter genera.</title>
        <authorList>
            <person name="Thrash J.C."/>
            <person name="Cho J.C."/>
            <person name="Ferriera S."/>
            <person name="Johnson J."/>
            <person name="Vergin K.L."/>
            <person name="Giovannoni S.J."/>
        </authorList>
    </citation>
    <scope>NUCLEOTIDE SEQUENCE [LARGE SCALE GENOMIC DNA]</scope>
    <source>
        <strain evidence="11 12">HTCC2654</strain>
    </source>
</reference>
<dbReference type="Gene3D" id="3.40.710.10">
    <property type="entry name" value="DD-peptidase/beta-lactamase superfamily"/>
    <property type="match status" value="1"/>
</dbReference>
<keyword evidence="11" id="KW-0645">Protease</keyword>
<dbReference type="EMBL" id="AAMT01000005">
    <property type="protein sequence ID" value="EAQ13419.1"/>
    <property type="molecule type" value="Genomic_DNA"/>
</dbReference>
<dbReference type="STRING" id="314271.RB2654_10124"/>
<dbReference type="InterPro" id="IPR018044">
    <property type="entry name" value="Peptidase_S11"/>
</dbReference>
<name>A3VET1_9RHOB</name>